<evidence type="ECO:0000313" key="2">
    <source>
        <dbReference type="EMBL" id="TID17799.1"/>
    </source>
</evidence>
<dbReference type="AlphaFoldDB" id="A0A4Z1P153"/>
<evidence type="ECO:0000313" key="3">
    <source>
        <dbReference type="Proteomes" id="UP000298493"/>
    </source>
</evidence>
<organism evidence="2 3">
    <name type="scientific">Venturia nashicola</name>
    <dbReference type="NCBI Taxonomy" id="86259"/>
    <lineage>
        <taxon>Eukaryota</taxon>
        <taxon>Fungi</taxon>
        <taxon>Dikarya</taxon>
        <taxon>Ascomycota</taxon>
        <taxon>Pezizomycotina</taxon>
        <taxon>Dothideomycetes</taxon>
        <taxon>Pleosporomycetidae</taxon>
        <taxon>Venturiales</taxon>
        <taxon>Venturiaceae</taxon>
        <taxon>Venturia</taxon>
    </lineage>
</organism>
<feature type="compositionally biased region" description="Basic and acidic residues" evidence="1">
    <location>
        <begin position="87"/>
        <end position="100"/>
    </location>
</feature>
<evidence type="ECO:0000256" key="1">
    <source>
        <dbReference type="SAM" id="MobiDB-lite"/>
    </source>
</evidence>
<feature type="region of interest" description="Disordered" evidence="1">
    <location>
        <begin position="87"/>
        <end position="118"/>
    </location>
</feature>
<gene>
    <name evidence="2" type="ORF">E6O75_ATG10444</name>
</gene>
<protein>
    <submittedName>
        <fullName evidence="2">Uncharacterized protein</fullName>
    </submittedName>
</protein>
<name>A0A4Z1P153_9PEZI</name>
<accession>A0A4Z1P153</accession>
<dbReference type="Proteomes" id="UP000298493">
    <property type="component" value="Unassembled WGS sequence"/>
</dbReference>
<sequence>MMVSTSGMICAPSVSITPIDTAGMGTSNSLGESGTSLPNPTKRYTFQILCDTDIETGINEPGFDYVLGCRYHEQIFLRTATHSRYLDQSREKRKYHDSSPESRILMKASSGMMDSIGV</sequence>
<proteinExistence type="predicted"/>
<reference evidence="2 3" key="1">
    <citation type="submission" date="2019-04" db="EMBL/GenBank/DDBJ databases">
        <title>High contiguity whole genome sequence and gene annotation resource for two Venturia nashicola isolates.</title>
        <authorList>
            <person name="Prokchorchik M."/>
            <person name="Won K."/>
            <person name="Lee Y."/>
            <person name="Choi E.D."/>
            <person name="Segonzac C."/>
            <person name="Sohn K.H."/>
        </authorList>
    </citation>
    <scope>NUCLEOTIDE SEQUENCE [LARGE SCALE GENOMIC DNA]</scope>
    <source>
        <strain evidence="2 3">PRI2</strain>
    </source>
</reference>
<dbReference type="EMBL" id="SNSC02000015">
    <property type="protein sequence ID" value="TID17799.1"/>
    <property type="molecule type" value="Genomic_DNA"/>
</dbReference>
<keyword evidence="3" id="KW-1185">Reference proteome</keyword>
<comment type="caution">
    <text evidence="2">The sequence shown here is derived from an EMBL/GenBank/DDBJ whole genome shotgun (WGS) entry which is preliminary data.</text>
</comment>